<dbReference type="SUPFAM" id="SSF109854">
    <property type="entry name" value="DinB/YfiT-like putative metalloenzymes"/>
    <property type="match status" value="1"/>
</dbReference>
<evidence type="ECO:0000313" key="3">
    <source>
        <dbReference type="Proteomes" id="UP000697710"/>
    </source>
</evidence>
<reference evidence="2" key="1">
    <citation type="submission" date="2020-04" db="EMBL/GenBank/DDBJ databases">
        <authorList>
            <person name="Zhang T."/>
        </authorList>
    </citation>
    <scope>NUCLEOTIDE SEQUENCE</scope>
    <source>
        <strain evidence="2">HKST-UBA01</strain>
    </source>
</reference>
<dbReference type="Gene3D" id="1.20.120.450">
    <property type="entry name" value="dinb family like domain"/>
    <property type="match status" value="1"/>
</dbReference>
<comment type="caution">
    <text evidence="2">The sequence shown here is derived from an EMBL/GenBank/DDBJ whole genome shotgun (WGS) entry which is preliminary data.</text>
</comment>
<sequence length="129" mass="14302">MLSIDLIRENLEKSRARVLGRVEDMRDHCLVRPTPNGGAHTLWTLGHLAYIEMLVTRTLMLGEVNPLAGWEAIFDGSAVSGDSDAFPPFEEVLVMCREARESTLALLDSLSEEDLDRSGARVPTGYEET</sequence>
<protein>
    <submittedName>
        <fullName evidence="2">DinB family protein</fullName>
    </submittedName>
</protein>
<name>A0A956LZR0_UNCEI</name>
<dbReference type="EMBL" id="JAGQHR010000461">
    <property type="protein sequence ID" value="MCA9728730.1"/>
    <property type="molecule type" value="Genomic_DNA"/>
</dbReference>
<gene>
    <name evidence="2" type="ORF">KC729_13655</name>
</gene>
<organism evidence="2 3">
    <name type="scientific">Eiseniibacteriota bacterium</name>
    <dbReference type="NCBI Taxonomy" id="2212470"/>
    <lineage>
        <taxon>Bacteria</taxon>
        <taxon>Candidatus Eiseniibacteriota</taxon>
    </lineage>
</organism>
<evidence type="ECO:0000259" key="1">
    <source>
        <dbReference type="Pfam" id="PF12867"/>
    </source>
</evidence>
<dbReference type="InterPro" id="IPR034660">
    <property type="entry name" value="DinB/YfiT-like"/>
</dbReference>
<feature type="non-terminal residue" evidence="2">
    <location>
        <position position="129"/>
    </location>
</feature>
<dbReference type="AlphaFoldDB" id="A0A956LZR0"/>
<proteinExistence type="predicted"/>
<reference evidence="2" key="2">
    <citation type="journal article" date="2021" name="Microbiome">
        <title>Successional dynamics and alternative stable states in a saline activated sludge microbial community over 9 years.</title>
        <authorList>
            <person name="Wang Y."/>
            <person name="Ye J."/>
            <person name="Ju F."/>
            <person name="Liu L."/>
            <person name="Boyd J.A."/>
            <person name="Deng Y."/>
            <person name="Parks D.H."/>
            <person name="Jiang X."/>
            <person name="Yin X."/>
            <person name="Woodcroft B.J."/>
            <person name="Tyson G.W."/>
            <person name="Hugenholtz P."/>
            <person name="Polz M.F."/>
            <person name="Zhang T."/>
        </authorList>
    </citation>
    <scope>NUCLEOTIDE SEQUENCE</scope>
    <source>
        <strain evidence="2">HKST-UBA01</strain>
    </source>
</reference>
<accession>A0A956LZR0</accession>
<feature type="domain" description="DinB-like" evidence="1">
    <location>
        <begin position="11"/>
        <end position="118"/>
    </location>
</feature>
<evidence type="ECO:0000313" key="2">
    <source>
        <dbReference type="EMBL" id="MCA9728730.1"/>
    </source>
</evidence>
<dbReference type="InterPro" id="IPR024775">
    <property type="entry name" value="DinB-like"/>
</dbReference>
<dbReference type="Pfam" id="PF12867">
    <property type="entry name" value="DinB_2"/>
    <property type="match status" value="1"/>
</dbReference>
<dbReference type="Proteomes" id="UP000697710">
    <property type="component" value="Unassembled WGS sequence"/>
</dbReference>